<name>A0A8H8CH85_PSICU</name>
<dbReference type="Pfam" id="PF18803">
    <property type="entry name" value="CxC2"/>
    <property type="match status" value="1"/>
</dbReference>
<protein>
    <recommendedName>
        <fullName evidence="2">CxC2-like cysteine cluster KDZ transposase-associated domain-containing protein</fullName>
    </recommendedName>
</protein>
<sequence length="954" mass="108494">MGRRPCKRQIYNEYESLEEQQRKQVLLGDIHTEYHGRLNQHSIRMAVPVGAPHPLIYPPPGAPELPTPQLDWVFQSPYRVFDGDLDMEEMEDCELEALGLKKYLRPDRENGLESTKTLQKKKTQSVWTESGYFRKVTLKSLGLYIQLGHNDCQVPINAFNDDFIVICQTGIHEVSLRYCGCPHAPLKPTQLLRARLFPSTVADPKTAATFDVLEHFQLLSFNSKVSGYEFYHTLARITDNMGTRPPPDRYPVFMRIVREWRHIRLLKRMGRGHAESGVKGTKEGEWLYSLFIAIDANFRLKRMNVSSDERDPGLNHGYAYMVESNKFKNYLATYDGRIADEKSTCNNHDAIKSANARGGHGTAASGLGTAECSRHDMKRPVSVGDLQKGERYVNMDYFFLSSIAYTILLRIVVSYDIACQWWVNLLKRCQIYPENVLSNPSAPSLVYLVPKFHLPAHVQKCQAAFSFNYTPGVGRTDGEAPERGWSATNGIASSTKEMGPGSRNDTLDNHFGDYNWRKIITIADTFVRKAKEAIHERKEHVESFIEFDAVLPKDTTSEWTQMCQAWEKDPKQPNPFALAKNANITESDVRLRLACKESEAVKRGDSLALHVDVSPSVLISQGLQLEELQARLSIDTAKLGPHSTSLQQTKILERSNSLKRRIDAWTAVQHLYMPGVVLYRSKIDANTAIPVAIQDIKLFLLSYNGYTLRCSSLPLLKCEWEYRYAQAEESLNSLRGFLLLRSHMFKSKKRHSRGQRMQTRSLGLLAAVEEKVKFATKTYNVAYNALEALSTPLVQCAWRQILRPLLDTDVTGLTSMDYSGSKGRKKLSWIWKVHGMGEDAEKSTQAVLRVEWCKSRARAHRWQEECLLLAEEMRRVIAFFNWQANIWETRATDIVASSNSISDSTTLDGKIAYAQKQAGIRRDIVALCEKEWKGISESLTTLEGHNAYVMVECH</sequence>
<reference evidence="3" key="1">
    <citation type="submission" date="2021-02" db="EMBL/GenBank/DDBJ databases">
        <title>Psilocybe cubensis genome.</title>
        <authorList>
            <person name="Mckernan K.J."/>
            <person name="Crawford S."/>
            <person name="Trippe A."/>
            <person name="Kane L.T."/>
            <person name="Mclaughlin S."/>
        </authorList>
    </citation>
    <scope>NUCLEOTIDE SEQUENCE [LARGE SCALE GENOMIC DNA]</scope>
    <source>
        <strain evidence="3">MGC-MH-2018</strain>
    </source>
</reference>
<dbReference type="EMBL" id="JAFIQS010000011">
    <property type="protein sequence ID" value="KAG5164915.1"/>
    <property type="molecule type" value="Genomic_DNA"/>
</dbReference>
<evidence type="ECO:0000256" key="1">
    <source>
        <dbReference type="SAM" id="MobiDB-lite"/>
    </source>
</evidence>
<dbReference type="InterPro" id="IPR040521">
    <property type="entry name" value="KDZ"/>
</dbReference>
<dbReference type="AlphaFoldDB" id="A0A8H8CH85"/>
<feature type="region of interest" description="Disordered" evidence="1">
    <location>
        <begin position="478"/>
        <end position="504"/>
    </location>
</feature>
<gene>
    <name evidence="3" type="ORF">JR316_010562</name>
</gene>
<dbReference type="Pfam" id="PF18758">
    <property type="entry name" value="KDZ"/>
    <property type="match status" value="1"/>
</dbReference>
<accession>A0A8H8CH85</accession>
<evidence type="ECO:0000259" key="2">
    <source>
        <dbReference type="Pfam" id="PF18803"/>
    </source>
</evidence>
<comment type="caution">
    <text evidence="3">The sequence shown here is derived from an EMBL/GenBank/DDBJ whole genome shotgun (WGS) entry which is preliminary data.</text>
</comment>
<feature type="compositionally biased region" description="Polar residues" evidence="1">
    <location>
        <begin position="486"/>
        <end position="496"/>
    </location>
</feature>
<dbReference type="OrthoDB" id="3257338at2759"/>
<feature type="domain" description="CxC2-like cysteine cluster KDZ transposase-associated" evidence="2">
    <location>
        <begin position="138"/>
        <end position="242"/>
    </location>
</feature>
<dbReference type="InterPro" id="IPR041457">
    <property type="entry name" value="CxC2_KDZ-assoc"/>
</dbReference>
<dbReference type="PANTHER" id="PTHR33096:SF1">
    <property type="entry name" value="CXC1-LIKE CYSTEINE CLUSTER ASSOCIATED WITH KDZ TRANSPOSASES DOMAIN-CONTAINING PROTEIN"/>
    <property type="match status" value="1"/>
</dbReference>
<organism evidence="3">
    <name type="scientific">Psilocybe cubensis</name>
    <name type="common">Psychedelic mushroom</name>
    <name type="synonym">Stropharia cubensis</name>
    <dbReference type="NCBI Taxonomy" id="181762"/>
    <lineage>
        <taxon>Eukaryota</taxon>
        <taxon>Fungi</taxon>
        <taxon>Dikarya</taxon>
        <taxon>Basidiomycota</taxon>
        <taxon>Agaricomycotina</taxon>
        <taxon>Agaricomycetes</taxon>
        <taxon>Agaricomycetidae</taxon>
        <taxon>Agaricales</taxon>
        <taxon>Agaricineae</taxon>
        <taxon>Strophariaceae</taxon>
        <taxon>Psilocybe</taxon>
    </lineage>
</organism>
<dbReference type="PANTHER" id="PTHR33096">
    <property type="entry name" value="CXC2 DOMAIN-CONTAINING PROTEIN"/>
    <property type="match status" value="1"/>
</dbReference>
<proteinExistence type="predicted"/>
<evidence type="ECO:0000313" key="3">
    <source>
        <dbReference type="EMBL" id="KAG5164915.1"/>
    </source>
</evidence>